<dbReference type="InterPro" id="IPR010982">
    <property type="entry name" value="Lambda_DNA-bd_dom_sf"/>
</dbReference>
<reference evidence="3 4" key="1">
    <citation type="submission" date="2014-12" db="EMBL/GenBank/DDBJ databases">
        <title>Genome sequence of Methanobrevibacter arboriphilicus DH1, DSM1125.</title>
        <authorList>
            <person name="Poehlein A."/>
            <person name="Thauer R.K."/>
            <person name="Seedorf H."/>
            <person name="Daniel R."/>
        </authorList>
    </citation>
    <scope>NUCLEOTIDE SEQUENCE [LARGE SCALE GENOMIC DNA]</scope>
    <source>
        <strain evidence="3 4">DH1</strain>
    </source>
</reference>
<dbReference type="AlphaFoldDB" id="A0A1V6N0Q9"/>
<name>A0A1V6N0Q9_METAZ</name>
<dbReference type="NCBIfam" id="TIGR00270">
    <property type="entry name" value="multiprotein bridging factor aMBF1"/>
    <property type="match status" value="1"/>
</dbReference>
<feature type="domain" description="HTH cro/C1-type" evidence="2">
    <location>
        <begin position="87"/>
        <end position="141"/>
    </location>
</feature>
<protein>
    <submittedName>
        <fullName evidence="3">Transcriptional regulator</fullName>
    </submittedName>
</protein>
<evidence type="ECO:0000256" key="1">
    <source>
        <dbReference type="SAM" id="MobiDB-lite"/>
    </source>
</evidence>
<dbReference type="CDD" id="cd00093">
    <property type="entry name" value="HTH_XRE"/>
    <property type="match status" value="1"/>
</dbReference>
<gene>
    <name evidence="3" type="ORF">MBBAR_22c00250</name>
</gene>
<accession>A0A1V6N0Q9</accession>
<dbReference type="Gene3D" id="1.10.260.40">
    <property type="entry name" value="lambda repressor-like DNA-binding domains"/>
    <property type="match status" value="1"/>
</dbReference>
<organism evidence="3 4">
    <name type="scientific">Methanobrevibacter arboriphilus JCM 13429 = DSM 1125</name>
    <dbReference type="NCBI Taxonomy" id="1300164"/>
    <lineage>
        <taxon>Archaea</taxon>
        <taxon>Methanobacteriati</taxon>
        <taxon>Methanobacteriota</taxon>
        <taxon>Methanomada group</taxon>
        <taxon>Methanobacteria</taxon>
        <taxon>Methanobacteriales</taxon>
        <taxon>Methanobacteriaceae</taxon>
        <taxon>Methanobrevibacter</taxon>
    </lineage>
</organism>
<dbReference type="SUPFAM" id="SSF47413">
    <property type="entry name" value="lambda repressor-like DNA-binding domains"/>
    <property type="match status" value="1"/>
</dbReference>
<dbReference type="PROSITE" id="PS50943">
    <property type="entry name" value="HTH_CROC1"/>
    <property type="match status" value="1"/>
</dbReference>
<dbReference type="RefSeq" id="WP_080460905.1">
    <property type="nucleotide sequence ID" value="NZ_JXMW01000022.1"/>
</dbReference>
<evidence type="ECO:0000259" key="2">
    <source>
        <dbReference type="PROSITE" id="PS50943"/>
    </source>
</evidence>
<proteinExistence type="predicted"/>
<dbReference type="InterPro" id="IPR001387">
    <property type="entry name" value="Cro/C1-type_HTH"/>
</dbReference>
<dbReference type="SMART" id="SM00530">
    <property type="entry name" value="HTH_XRE"/>
    <property type="match status" value="1"/>
</dbReference>
<dbReference type="GO" id="GO:0003677">
    <property type="term" value="F:DNA binding"/>
    <property type="evidence" value="ECO:0007669"/>
    <property type="project" value="InterPro"/>
</dbReference>
<feature type="region of interest" description="Disordered" evidence="1">
    <location>
        <begin position="39"/>
        <end position="74"/>
    </location>
</feature>
<sequence length="169" mass="19036">MRCEICGQPIEEGKSKKTKIDGSIMEVCSDCSKFGIIQKEPPKPKNILNKSKMSGTNRTGKSTRSPRPMYSLDEPTEELVEDFQSIVREGREKKGFSREELGEKIYEKVSVINRIESGKMVPDIKLAKKLEKILNITLIEKISDMELEDFKNVSSGGPTLGDIVKIKKK</sequence>
<dbReference type="OrthoDB" id="11138at2157"/>
<comment type="caution">
    <text evidence="3">The sequence shown here is derived from an EMBL/GenBank/DDBJ whole genome shotgun (WGS) entry which is preliminary data.</text>
</comment>
<evidence type="ECO:0000313" key="3">
    <source>
        <dbReference type="EMBL" id="OQD58278.1"/>
    </source>
</evidence>
<dbReference type="Pfam" id="PF01381">
    <property type="entry name" value="HTH_3"/>
    <property type="match status" value="1"/>
</dbReference>
<evidence type="ECO:0000313" key="4">
    <source>
        <dbReference type="Proteomes" id="UP000191661"/>
    </source>
</evidence>
<dbReference type="InterPro" id="IPR004451">
    <property type="entry name" value="MJ0586"/>
</dbReference>
<keyword evidence="4" id="KW-1185">Reference proteome</keyword>
<dbReference type="EMBL" id="JXMW01000022">
    <property type="protein sequence ID" value="OQD58278.1"/>
    <property type="molecule type" value="Genomic_DNA"/>
</dbReference>
<feature type="compositionally biased region" description="Polar residues" evidence="1">
    <location>
        <begin position="48"/>
        <end position="65"/>
    </location>
</feature>
<dbReference type="Proteomes" id="UP000191661">
    <property type="component" value="Unassembled WGS sequence"/>
</dbReference>